<dbReference type="InterPro" id="IPR027417">
    <property type="entry name" value="P-loop_NTPase"/>
</dbReference>
<evidence type="ECO:0000313" key="3">
    <source>
        <dbReference type="Proteomes" id="UP000663720"/>
    </source>
</evidence>
<dbReference type="KEGG" id="dli:dnl_52460"/>
<name>A0A975BCI7_9BACT</name>
<organism evidence="2 3">
    <name type="scientific">Desulfonema limicola</name>
    <dbReference type="NCBI Taxonomy" id="45656"/>
    <lineage>
        <taxon>Bacteria</taxon>
        <taxon>Pseudomonadati</taxon>
        <taxon>Thermodesulfobacteriota</taxon>
        <taxon>Desulfobacteria</taxon>
        <taxon>Desulfobacterales</taxon>
        <taxon>Desulfococcaceae</taxon>
        <taxon>Desulfonema</taxon>
    </lineage>
</organism>
<evidence type="ECO:0000313" key="2">
    <source>
        <dbReference type="EMBL" id="QTA82861.1"/>
    </source>
</evidence>
<dbReference type="GO" id="GO:0005524">
    <property type="term" value="F:ATP binding"/>
    <property type="evidence" value="ECO:0007669"/>
    <property type="project" value="InterPro"/>
</dbReference>
<accession>A0A975BCI7</accession>
<dbReference type="RefSeq" id="WP_207688735.1">
    <property type="nucleotide sequence ID" value="NZ_CP061799.1"/>
</dbReference>
<dbReference type="Gene3D" id="3.40.50.300">
    <property type="entry name" value="P-loop containing nucleotide triphosphate hydrolases"/>
    <property type="match status" value="1"/>
</dbReference>
<protein>
    <submittedName>
        <fullName evidence="2">AAA ATPase-like domain-containing protein</fullName>
    </submittedName>
</protein>
<keyword evidence="3" id="KW-1185">Reference proteome</keyword>
<dbReference type="EMBL" id="CP061799">
    <property type="protein sequence ID" value="QTA82861.1"/>
    <property type="molecule type" value="Genomic_DNA"/>
</dbReference>
<dbReference type="SMART" id="SM00382">
    <property type="entry name" value="AAA"/>
    <property type="match status" value="1"/>
</dbReference>
<dbReference type="SUPFAM" id="SSF52540">
    <property type="entry name" value="P-loop containing nucleoside triphosphate hydrolases"/>
    <property type="match status" value="1"/>
</dbReference>
<dbReference type="AlphaFoldDB" id="A0A975BCI7"/>
<dbReference type="GO" id="GO:0016887">
    <property type="term" value="F:ATP hydrolysis activity"/>
    <property type="evidence" value="ECO:0007669"/>
    <property type="project" value="InterPro"/>
</dbReference>
<dbReference type="Proteomes" id="UP000663720">
    <property type="component" value="Chromosome"/>
</dbReference>
<reference evidence="2" key="1">
    <citation type="journal article" date="2021" name="Microb. Physiol.">
        <title>Proteogenomic Insights into the Physiology of Marine, Sulfate-Reducing, Filamentous Desulfonema limicola and Desulfonema magnum.</title>
        <authorList>
            <person name="Schnaars V."/>
            <person name="Wohlbrand L."/>
            <person name="Scheve S."/>
            <person name="Hinrichs C."/>
            <person name="Reinhardt R."/>
            <person name="Rabus R."/>
        </authorList>
    </citation>
    <scope>NUCLEOTIDE SEQUENCE</scope>
    <source>
        <strain evidence="2">5ac10</strain>
    </source>
</reference>
<sequence length="326" mass="37770">MTDLNRKYKGDGKRIYEALKHKDVPEKPEPYVADPDLAEAVNMALLLRRPLLLEGDPGCGKTCLAYAVAYELGYPLKTCYIRSTTRAQDLLYNYDQLRRLYDIQEGKTCQPENENQLKNAEIKPPPKEDYRELRELGEAIRISRDDDMPSVVLIDEIDKADIDFPNDLLLVLDEWKFTIHETQETYDALKGSTIEDRKNFLPLVIITSNREKELPAPFLRRCLYYYIEFPNRPTLNKILASHFENPDDPLFKHAVNKFMELREKPGVSWRKQPSTSELIDWIHLLKNNGYQGEDLDKAEPASLPFLEALVKTLRDLKSIAKSIINK</sequence>
<dbReference type="Pfam" id="PF07728">
    <property type="entry name" value="AAA_5"/>
    <property type="match status" value="1"/>
</dbReference>
<feature type="domain" description="AAA+ ATPase" evidence="1">
    <location>
        <begin position="47"/>
        <end position="233"/>
    </location>
</feature>
<dbReference type="InterPro" id="IPR011704">
    <property type="entry name" value="ATPase_dyneun-rel_AAA"/>
</dbReference>
<proteinExistence type="predicted"/>
<evidence type="ECO:0000259" key="1">
    <source>
        <dbReference type="SMART" id="SM00382"/>
    </source>
</evidence>
<gene>
    <name evidence="2" type="ORF">dnl_52460</name>
</gene>
<dbReference type="InterPro" id="IPR003593">
    <property type="entry name" value="AAA+_ATPase"/>
</dbReference>